<dbReference type="EMBL" id="MAAX01000183">
    <property type="protein sequence ID" value="OUS11146.1"/>
    <property type="molecule type" value="Genomic_DNA"/>
</dbReference>
<feature type="chain" id="PRO_5012035015" evidence="1">
    <location>
        <begin position="17"/>
        <end position="436"/>
    </location>
</feature>
<organism evidence="2 3">
    <name type="scientific">Nonlabens dokdonensis</name>
    <dbReference type="NCBI Taxonomy" id="328515"/>
    <lineage>
        <taxon>Bacteria</taxon>
        <taxon>Pseudomonadati</taxon>
        <taxon>Bacteroidota</taxon>
        <taxon>Flavobacteriia</taxon>
        <taxon>Flavobacteriales</taxon>
        <taxon>Flavobacteriaceae</taxon>
        <taxon>Nonlabens</taxon>
    </lineage>
</organism>
<protein>
    <submittedName>
        <fullName evidence="2">Uncharacterized protein</fullName>
    </submittedName>
</protein>
<evidence type="ECO:0000313" key="3">
    <source>
        <dbReference type="Proteomes" id="UP000196102"/>
    </source>
</evidence>
<feature type="signal peptide" evidence="1">
    <location>
        <begin position="1"/>
        <end position="16"/>
    </location>
</feature>
<gene>
    <name evidence="2" type="ORF">A9Q93_11775</name>
</gene>
<dbReference type="Proteomes" id="UP000196102">
    <property type="component" value="Unassembled WGS sequence"/>
</dbReference>
<comment type="caution">
    <text evidence="2">The sequence shown here is derived from an EMBL/GenBank/DDBJ whole genome shotgun (WGS) entry which is preliminary data.</text>
</comment>
<dbReference type="InterPro" id="IPR011049">
    <property type="entry name" value="Serralysin-like_metalloprot_C"/>
</dbReference>
<proteinExistence type="predicted"/>
<evidence type="ECO:0000313" key="2">
    <source>
        <dbReference type="EMBL" id="OUS11146.1"/>
    </source>
</evidence>
<dbReference type="RefSeq" id="WP_303687640.1">
    <property type="nucleotide sequence ID" value="NZ_CAJXYO010000029.1"/>
</dbReference>
<evidence type="ECO:0000256" key="1">
    <source>
        <dbReference type="SAM" id="SignalP"/>
    </source>
</evidence>
<accession>A0A1Z8ALC1</accession>
<name>A0A1Z8ALC1_9FLAO</name>
<keyword evidence="1" id="KW-0732">Signal</keyword>
<sequence length="436" mass="46981">MRFYFIFIMLFSGVIAQSQVGINTTDPDASSILDIYNTNKGVLIPSMTLTQRTAITSPANGLLVFQNDNTVGYYVYEAGSWQFLDNGIPSVLKVAENGKVGYRFADQLDTNHADTGQNAINFTQGSTASTIRGARYDNSITIGNDNPVFNDNGISIGGFNNLTYTGGNTTTNFTGFSANTFLMDFNNNINSGFSNTYTGNNNIFFGSNNRISGGGFSGFDNNILMGFSNRTRVSNSVVLGRFNENNVANTYLLGRTINHNGANEYQVVTGQSTTVCSDCVFNAQGNLHVKTDGNIVVPAITNATINSNNKSLVSKEYGDSNYATSVPAATTIALTGFSVNWSNYGSGWQPATATIKNGQVKLAGLIRKNTAAFAFGETLLTLPVGYRPANSRLYAAGQNNNQLRVDVYADGRVVYINGTNGFDDYVSLEGIVFRID</sequence>
<dbReference type="Gene3D" id="2.150.10.10">
    <property type="entry name" value="Serralysin-like metalloprotease, C-terminal"/>
    <property type="match status" value="1"/>
</dbReference>
<reference evidence="3" key="1">
    <citation type="journal article" date="2017" name="Proc. Natl. Acad. Sci. U.S.A.">
        <title>Simulation of Deepwater Horizon oil plume reveals substrate specialization within a complex community of hydrocarbon-degraders.</title>
        <authorList>
            <person name="Hu P."/>
            <person name="Dubinsky E.A."/>
            <person name="Probst A.J."/>
            <person name="Wang J."/>
            <person name="Sieber C.M.K."/>
            <person name="Tom L.M."/>
            <person name="Gardinali P."/>
            <person name="Banfield J.F."/>
            <person name="Atlas R.M."/>
            <person name="Andersen G.L."/>
        </authorList>
    </citation>
    <scope>NUCLEOTIDE SEQUENCE [LARGE SCALE GENOMIC DNA]</scope>
</reference>
<dbReference type="AlphaFoldDB" id="A0A1Z8ALC1"/>